<dbReference type="EMBL" id="JAWDJW010008548">
    <property type="protein sequence ID" value="KAK3060470.1"/>
    <property type="molecule type" value="Genomic_DNA"/>
</dbReference>
<proteinExistence type="predicted"/>
<accession>A0ACC3D1V3</accession>
<keyword evidence="2" id="KW-1185">Reference proteome</keyword>
<dbReference type="Proteomes" id="UP001186974">
    <property type="component" value="Unassembled WGS sequence"/>
</dbReference>
<evidence type="ECO:0000313" key="1">
    <source>
        <dbReference type="EMBL" id="KAK3060470.1"/>
    </source>
</evidence>
<protein>
    <submittedName>
        <fullName evidence="1">Uncharacterized protein</fullName>
    </submittedName>
</protein>
<gene>
    <name evidence="1" type="ORF">LTS18_008481</name>
</gene>
<evidence type="ECO:0000313" key="2">
    <source>
        <dbReference type="Proteomes" id="UP001186974"/>
    </source>
</evidence>
<name>A0ACC3D1V3_9PEZI</name>
<reference evidence="1" key="1">
    <citation type="submission" date="2024-09" db="EMBL/GenBank/DDBJ databases">
        <title>Black Yeasts Isolated from many extreme environments.</title>
        <authorList>
            <person name="Coleine C."/>
            <person name="Stajich J.E."/>
            <person name="Selbmann L."/>
        </authorList>
    </citation>
    <scope>NUCLEOTIDE SEQUENCE</scope>
    <source>
        <strain evidence="1">CCFEE 5737</strain>
    </source>
</reference>
<feature type="non-terminal residue" evidence="1">
    <location>
        <position position="1"/>
    </location>
</feature>
<sequence length="542" mass="59448">SSTQTLALATMVKIYTREGDFYEVDKDIISRLSPTLFDSIEISKHTIALDISNEMMDVFFFWLRTRSFQTGPQVMETLTVPHLLADVVDNGDGDGLLGHSDNVGAAGKIWGYGQLLGLYTFATKYDVRAFRQVVTNTWMSQVATTGAMEAYDSALITHAAKVLPRECSLIRYLVHLSAVVWNKHCNKRGFQIATDPTNMPNGFGQAVRDEVIRLTGLRGDDAELNALRDWCDYHEHEIDEERSACGEATRLREKLMSRDSGHKEGNHSAHDQGETEGEEQTKGRIQGSSGTSVNSTSPDPNREASRGEQGVIGSPNTTHDLESQDEARLGDSRSAGQAHPFMALSTGLSQNFRTPPYAESDVAHSLAGLQTRHEEGGDKVFLDDTTANHPAPLPTPPREAAEGSLGIDYSGHESTASVLTPSGSSDNDDEKSEDGDEGSDEDSDDEDGLGDEDAHSAELEEILALYADADPILKQNFVREWMADKQEAAGPAKAYWPDWLRGEEDDVMDEDDLPPQVSQERKRKEPASSSASQAGSSRRRVR</sequence>
<comment type="caution">
    <text evidence="1">The sequence shown here is derived from an EMBL/GenBank/DDBJ whole genome shotgun (WGS) entry which is preliminary data.</text>
</comment>
<organism evidence="1 2">
    <name type="scientific">Coniosporium uncinatum</name>
    <dbReference type="NCBI Taxonomy" id="93489"/>
    <lineage>
        <taxon>Eukaryota</taxon>
        <taxon>Fungi</taxon>
        <taxon>Dikarya</taxon>
        <taxon>Ascomycota</taxon>
        <taxon>Pezizomycotina</taxon>
        <taxon>Dothideomycetes</taxon>
        <taxon>Dothideomycetes incertae sedis</taxon>
        <taxon>Coniosporium</taxon>
    </lineage>
</organism>